<dbReference type="InterPro" id="IPR000847">
    <property type="entry name" value="LysR_HTH_N"/>
</dbReference>
<dbReference type="InterPro" id="IPR036388">
    <property type="entry name" value="WH-like_DNA-bd_sf"/>
</dbReference>
<comment type="similarity">
    <text evidence="1">Belongs to the LysR transcriptional regulatory family.</text>
</comment>
<comment type="caution">
    <text evidence="6">The sequence shown here is derived from an EMBL/GenBank/DDBJ whole genome shotgun (WGS) entry which is preliminary data.</text>
</comment>
<evidence type="ECO:0000259" key="5">
    <source>
        <dbReference type="PROSITE" id="PS50931"/>
    </source>
</evidence>
<evidence type="ECO:0000256" key="4">
    <source>
        <dbReference type="ARBA" id="ARBA00023163"/>
    </source>
</evidence>
<dbReference type="PROSITE" id="PS50931">
    <property type="entry name" value="HTH_LYSR"/>
    <property type="match status" value="1"/>
</dbReference>
<keyword evidence="2" id="KW-0805">Transcription regulation</keyword>
<keyword evidence="3" id="KW-0238">DNA-binding</keyword>
<evidence type="ECO:0000256" key="2">
    <source>
        <dbReference type="ARBA" id="ARBA00023015"/>
    </source>
</evidence>
<dbReference type="Proteomes" id="UP000239434">
    <property type="component" value="Unassembled WGS sequence"/>
</dbReference>
<dbReference type="GO" id="GO:0043565">
    <property type="term" value="F:sequence-specific DNA binding"/>
    <property type="evidence" value="ECO:0007669"/>
    <property type="project" value="TreeGrafter"/>
</dbReference>
<dbReference type="InterPro" id="IPR058163">
    <property type="entry name" value="LysR-type_TF_proteobact-type"/>
</dbReference>
<dbReference type="EMBL" id="PVBR01000006">
    <property type="protein sequence ID" value="PRD43510.1"/>
    <property type="molecule type" value="Genomic_DNA"/>
</dbReference>
<feature type="domain" description="HTH lysR-type" evidence="5">
    <location>
        <begin position="35"/>
        <end position="92"/>
    </location>
</feature>
<organism evidence="6 7">
    <name type="scientific">Phyllobacterium phragmitis</name>
    <dbReference type="NCBI Taxonomy" id="2670329"/>
    <lineage>
        <taxon>Bacteria</taxon>
        <taxon>Pseudomonadati</taxon>
        <taxon>Pseudomonadota</taxon>
        <taxon>Alphaproteobacteria</taxon>
        <taxon>Hyphomicrobiales</taxon>
        <taxon>Phyllobacteriaceae</taxon>
        <taxon>Phyllobacterium</taxon>
    </lineage>
</organism>
<reference evidence="6 7" key="1">
    <citation type="submission" date="2018-02" db="EMBL/GenBank/DDBJ databases">
        <title>The draft genome of Phyllobacterium sp. 1N-3.</title>
        <authorList>
            <person name="Liu L."/>
            <person name="Li L."/>
            <person name="Zhang X."/>
            <person name="Wang T."/>
            <person name="Liang L."/>
        </authorList>
    </citation>
    <scope>NUCLEOTIDE SEQUENCE [LARGE SCALE GENOMIC DNA]</scope>
    <source>
        <strain evidence="6 7">1N-3</strain>
    </source>
</reference>
<proteinExistence type="inferred from homology"/>
<dbReference type="GO" id="GO:0003700">
    <property type="term" value="F:DNA-binding transcription factor activity"/>
    <property type="evidence" value="ECO:0007669"/>
    <property type="project" value="InterPro"/>
</dbReference>
<accession>A0A2S9ISM7</accession>
<dbReference type="PANTHER" id="PTHR30537:SF26">
    <property type="entry name" value="GLYCINE CLEAVAGE SYSTEM TRANSCRIPTIONAL ACTIVATOR"/>
    <property type="match status" value="1"/>
</dbReference>
<gene>
    <name evidence="6" type="ORF">C5748_09550</name>
</gene>
<dbReference type="SUPFAM" id="SSF53850">
    <property type="entry name" value="Periplasmic binding protein-like II"/>
    <property type="match status" value="1"/>
</dbReference>
<dbReference type="Pfam" id="PF00126">
    <property type="entry name" value="HTH_1"/>
    <property type="match status" value="1"/>
</dbReference>
<name>A0A2S9ISM7_9HYPH</name>
<dbReference type="InterPro" id="IPR005119">
    <property type="entry name" value="LysR_subst-bd"/>
</dbReference>
<dbReference type="SUPFAM" id="SSF46785">
    <property type="entry name" value="Winged helix' DNA-binding domain"/>
    <property type="match status" value="1"/>
</dbReference>
<dbReference type="Gene3D" id="1.10.10.10">
    <property type="entry name" value="Winged helix-like DNA-binding domain superfamily/Winged helix DNA-binding domain"/>
    <property type="match status" value="1"/>
</dbReference>
<evidence type="ECO:0000313" key="7">
    <source>
        <dbReference type="Proteomes" id="UP000239434"/>
    </source>
</evidence>
<dbReference type="PANTHER" id="PTHR30537">
    <property type="entry name" value="HTH-TYPE TRANSCRIPTIONAL REGULATOR"/>
    <property type="match status" value="1"/>
</dbReference>
<dbReference type="InterPro" id="IPR036390">
    <property type="entry name" value="WH_DNA-bd_sf"/>
</dbReference>
<keyword evidence="7" id="KW-1185">Reference proteome</keyword>
<protein>
    <recommendedName>
        <fullName evidence="5">HTH lysR-type domain-containing protein</fullName>
    </recommendedName>
</protein>
<dbReference type="PRINTS" id="PR00039">
    <property type="entry name" value="HTHLYSR"/>
</dbReference>
<evidence type="ECO:0000256" key="1">
    <source>
        <dbReference type="ARBA" id="ARBA00009437"/>
    </source>
</evidence>
<evidence type="ECO:0000256" key="3">
    <source>
        <dbReference type="ARBA" id="ARBA00023125"/>
    </source>
</evidence>
<dbReference type="Gene3D" id="3.40.190.10">
    <property type="entry name" value="Periplasmic binding protein-like II"/>
    <property type="match status" value="2"/>
</dbReference>
<evidence type="ECO:0000313" key="6">
    <source>
        <dbReference type="EMBL" id="PRD43510.1"/>
    </source>
</evidence>
<keyword evidence="4" id="KW-0804">Transcription</keyword>
<dbReference type="Pfam" id="PF03466">
    <property type="entry name" value="LysR_substrate"/>
    <property type="match status" value="1"/>
</dbReference>
<sequence length="325" mass="36652">MCHDTTSGLCFLPTQYNRLKSLFRIIERPDMVARLPLEQLRTFVHVAHLMSFRKAAEKLNLSVGALSQRIASLEEYLGGPLFIRHPQGIELLPSGKELLHKVAVPLELIEEAVAKKSSKYTLCIHTASSFAYHWLIPNLGEFRDRHPDINVEVSTGVRLVDITSGGIFADLAIRYGKGSYPNLHSIEILRPSLNLVASPEVLNTPDDPCINELLRTLPLLSSRDREEWDIWFDRFTVNNKDASWGMVLDDDMAVISAVVGKQGLGSVRDIYAKDLAAKGKLAILSEYKNPDKAFYLVGRQDRLERRDARTFLNWLKSKFDPVVGK</sequence>
<dbReference type="AlphaFoldDB" id="A0A2S9ISM7"/>
<dbReference type="GO" id="GO:0006351">
    <property type="term" value="P:DNA-templated transcription"/>
    <property type="evidence" value="ECO:0007669"/>
    <property type="project" value="TreeGrafter"/>
</dbReference>